<feature type="non-terminal residue" evidence="1">
    <location>
        <position position="52"/>
    </location>
</feature>
<evidence type="ECO:0000313" key="1">
    <source>
        <dbReference type="EMBL" id="KAH1097024.1"/>
    </source>
</evidence>
<name>A0A9D4A8U9_9ROSI</name>
<accession>A0A9D4A8U9</accession>
<dbReference type="Proteomes" id="UP000828251">
    <property type="component" value="Unassembled WGS sequence"/>
</dbReference>
<keyword evidence="2" id="KW-1185">Reference proteome</keyword>
<dbReference type="EMBL" id="JAIQCV010000005">
    <property type="protein sequence ID" value="KAH1097024.1"/>
    <property type="molecule type" value="Genomic_DNA"/>
</dbReference>
<gene>
    <name evidence="1" type="ORF">J1N35_013945</name>
</gene>
<sequence length="52" mass="5683">MGEGYPSIKVMEKVPIGIEHVVFALKIKQPKVSAVRDFLPRCGKVTAPSSRS</sequence>
<protein>
    <submittedName>
        <fullName evidence="1">Uncharacterized protein</fullName>
    </submittedName>
</protein>
<evidence type="ECO:0000313" key="2">
    <source>
        <dbReference type="Proteomes" id="UP000828251"/>
    </source>
</evidence>
<proteinExistence type="predicted"/>
<dbReference type="AlphaFoldDB" id="A0A9D4A8U9"/>
<reference evidence="1 2" key="1">
    <citation type="journal article" date="2021" name="Plant Biotechnol. J.">
        <title>Multi-omics assisted identification of the key and species-specific regulatory components of drought-tolerant mechanisms in Gossypium stocksii.</title>
        <authorList>
            <person name="Yu D."/>
            <person name="Ke L."/>
            <person name="Zhang D."/>
            <person name="Wu Y."/>
            <person name="Sun Y."/>
            <person name="Mei J."/>
            <person name="Sun J."/>
            <person name="Sun Y."/>
        </authorList>
    </citation>
    <scope>NUCLEOTIDE SEQUENCE [LARGE SCALE GENOMIC DNA]</scope>
    <source>
        <strain evidence="2">cv. E1</strain>
        <tissue evidence="1">Leaf</tissue>
    </source>
</reference>
<comment type="caution">
    <text evidence="1">The sequence shown here is derived from an EMBL/GenBank/DDBJ whole genome shotgun (WGS) entry which is preliminary data.</text>
</comment>
<organism evidence="1 2">
    <name type="scientific">Gossypium stocksii</name>
    <dbReference type="NCBI Taxonomy" id="47602"/>
    <lineage>
        <taxon>Eukaryota</taxon>
        <taxon>Viridiplantae</taxon>
        <taxon>Streptophyta</taxon>
        <taxon>Embryophyta</taxon>
        <taxon>Tracheophyta</taxon>
        <taxon>Spermatophyta</taxon>
        <taxon>Magnoliopsida</taxon>
        <taxon>eudicotyledons</taxon>
        <taxon>Gunneridae</taxon>
        <taxon>Pentapetalae</taxon>
        <taxon>rosids</taxon>
        <taxon>malvids</taxon>
        <taxon>Malvales</taxon>
        <taxon>Malvaceae</taxon>
        <taxon>Malvoideae</taxon>
        <taxon>Gossypium</taxon>
    </lineage>
</organism>